<dbReference type="InParanoid" id="D2V164"/>
<dbReference type="PANTHER" id="PTHR43157:SF31">
    <property type="entry name" value="PHOSPHATIDYLINOSITOL-GLYCAN BIOSYNTHESIS CLASS F PROTEIN"/>
    <property type="match status" value="1"/>
</dbReference>
<dbReference type="RefSeq" id="XP_002682157.1">
    <property type="nucleotide sequence ID" value="XM_002682111.1"/>
</dbReference>
<dbReference type="AlphaFoldDB" id="D2V164"/>
<dbReference type="GeneID" id="8852630"/>
<reference evidence="2 3" key="1">
    <citation type="journal article" date="2010" name="Cell">
        <title>The genome of Naegleria gruberi illuminates early eukaryotic versatility.</title>
        <authorList>
            <person name="Fritz-Laylin L.K."/>
            <person name="Prochnik S.E."/>
            <person name="Ginger M.L."/>
            <person name="Dacks J.B."/>
            <person name="Carpenter M.L."/>
            <person name="Field M.C."/>
            <person name="Kuo A."/>
            <person name="Paredez A."/>
            <person name="Chapman J."/>
            <person name="Pham J."/>
            <person name="Shu S."/>
            <person name="Neupane R."/>
            <person name="Cipriano M."/>
            <person name="Mancuso J."/>
            <person name="Tu H."/>
            <person name="Salamov A."/>
            <person name="Lindquist E."/>
            <person name="Shapiro H."/>
            <person name="Lucas S."/>
            <person name="Grigoriev I.V."/>
            <person name="Cande W.Z."/>
            <person name="Fulton C."/>
            <person name="Rokhsar D.S."/>
            <person name="Dawson S.C."/>
        </authorList>
    </citation>
    <scope>NUCLEOTIDE SEQUENCE [LARGE SCALE GENOMIC DNA]</scope>
    <source>
        <strain evidence="2 3">NEG-M</strain>
    </source>
</reference>
<dbReference type="VEuPathDB" id="AmoebaDB:NAEGRDRAFT_30359"/>
<organism evidence="3">
    <name type="scientific">Naegleria gruberi</name>
    <name type="common">Amoeba</name>
    <dbReference type="NCBI Taxonomy" id="5762"/>
    <lineage>
        <taxon>Eukaryota</taxon>
        <taxon>Discoba</taxon>
        <taxon>Heterolobosea</taxon>
        <taxon>Tetramitia</taxon>
        <taxon>Eutetramitia</taxon>
        <taxon>Vahlkampfiidae</taxon>
        <taxon>Naegleria</taxon>
    </lineage>
</organism>
<proteinExistence type="predicted"/>
<evidence type="ECO:0000313" key="2">
    <source>
        <dbReference type="EMBL" id="EFC49413.1"/>
    </source>
</evidence>
<evidence type="ECO:0000256" key="1">
    <source>
        <dbReference type="ARBA" id="ARBA00023002"/>
    </source>
</evidence>
<dbReference type="InterPro" id="IPR036291">
    <property type="entry name" value="NAD(P)-bd_dom_sf"/>
</dbReference>
<sequence length="330" mass="37265">MLTLLLVGAIIIVGYILLRIYVVNGPRTPSEFLPQNLKNKNIVITGASNGIGRFTAIELFKKQARVILACRNEEKTKQMIRDILNECKNVKNCGTLEFVKLNLDDLESVKDCSVEILKKVDHVDVLINNAGSLSGDIKYNSKYECEEMVFSNAIAHHLLIELLWSNMENNPNGSRIVVVASNAHQFVSENDFYQSSTKTHSMKQYYGLSKLCNIYQTFHFHEERISKSKHANITINCCHPGAIRTGLMSSNQMPLVFKIVFSLIELLFFKNVEQGSQNTLHLACSSSVNGISGQYFHDCHIAQPSSLTFNKQLQNEFISITNEIIKPYLQ</sequence>
<dbReference type="EMBL" id="GG738848">
    <property type="protein sequence ID" value="EFC49413.1"/>
    <property type="molecule type" value="Genomic_DNA"/>
</dbReference>
<keyword evidence="3" id="KW-1185">Reference proteome</keyword>
<dbReference type="PANTHER" id="PTHR43157">
    <property type="entry name" value="PHOSPHATIDYLINOSITOL-GLYCAN BIOSYNTHESIS CLASS F PROTEIN-RELATED"/>
    <property type="match status" value="1"/>
</dbReference>
<accession>D2V164</accession>
<evidence type="ECO:0000313" key="3">
    <source>
        <dbReference type="Proteomes" id="UP000006671"/>
    </source>
</evidence>
<dbReference type="Proteomes" id="UP000006671">
    <property type="component" value="Unassembled WGS sequence"/>
</dbReference>
<dbReference type="Gene3D" id="3.40.50.720">
    <property type="entry name" value="NAD(P)-binding Rossmann-like Domain"/>
    <property type="match status" value="1"/>
</dbReference>
<dbReference type="OMA" id="EPHNVGV"/>
<name>D2V164_NAEGR</name>
<dbReference type="PRINTS" id="PR00081">
    <property type="entry name" value="GDHRDH"/>
</dbReference>
<dbReference type="GO" id="GO:0016491">
    <property type="term" value="F:oxidoreductase activity"/>
    <property type="evidence" value="ECO:0007669"/>
    <property type="project" value="UniProtKB-KW"/>
</dbReference>
<dbReference type="eggNOG" id="KOG1208">
    <property type="taxonomic scope" value="Eukaryota"/>
</dbReference>
<dbReference type="KEGG" id="ngr:NAEGRDRAFT_30359"/>
<gene>
    <name evidence="2" type="ORF">NAEGRDRAFT_30359</name>
</gene>
<dbReference type="Pfam" id="PF00106">
    <property type="entry name" value="adh_short"/>
    <property type="match status" value="1"/>
</dbReference>
<keyword evidence="1" id="KW-0560">Oxidoreductase</keyword>
<dbReference type="SUPFAM" id="SSF51735">
    <property type="entry name" value="NAD(P)-binding Rossmann-fold domains"/>
    <property type="match status" value="1"/>
</dbReference>
<protein>
    <submittedName>
        <fullName evidence="2">Predicted protein</fullName>
    </submittedName>
</protein>
<dbReference type="OrthoDB" id="191139at2759"/>
<dbReference type="InterPro" id="IPR002347">
    <property type="entry name" value="SDR_fam"/>
</dbReference>
<dbReference type="STRING" id="5762.D2V164"/>